<comment type="similarity">
    <text evidence="2">Belongs to the MoaE family.</text>
</comment>
<dbReference type="Pfam" id="PF02391">
    <property type="entry name" value="MoaE"/>
    <property type="match status" value="1"/>
</dbReference>
<reference evidence="13" key="1">
    <citation type="submission" date="2017-06" db="EMBL/GenBank/DDBJ databases">
        <authorList>
            <person name="Varghese N."/>
            <person name="Submissions S."/>
        </authorList>
    </citation>
    <scope>NUCLEOTIDE SEQUENCE [LARGE SCALE GENOMIC DNA]</scope>
    <source>
        <strain evidence="13">DSM 28041</strain>
    </source>
</reference>
<protein>
    <recommendedName>
        <fullName evidence="4">Molybdopterin synthase catalytic subunit</fullName>
        <ecNumber evidence="3">2.8.1.12</ecNumber>
    </recommendedName>
    <alternativeName>
        <fullName evidence="9">MPT synthase subunit 2</fullName>
    </alternativeName>
    <alternativeName>
        <fullName evidence="7">Molybdenum cofactor biosynthesis protein E</fullName>
    </alternativeName>
    <alternativeName>
        <fullName evidence="8">Molybdopterin-converting factor large subunit</fullName>
    </alternativeName>
    <alternativeName>
        <fullName evidence="10">Molybdopterin-converting factor subunit 2</fullName>
    </alternativeName>
</protein>
<evidence type="ECO:0000313" key="13">
    <source>
        <dbReference type="Proteomes" id="UP000198310"/>
    </source>
</evidence>
<evidence type="ECO:0000256" key="9">
    <source>
        <dbReference type="ARBA" id="ARBA00030781"/>
    </source>
</evidence>
<evidence type="ECO:0000256" key="7">
    <source>
        <dbReference type="ARBA" id="ARBA00029745"/>
    </source>
</evidence>
<evidence type="ECO:0000256" key="10">
    <source>
        <dbReference type="ARBA" id="ARBA00032474"/>
    </source>
</evidence>
<evidence type="ECO:0000256" key="8">
    <source>
        <dbReference type="ARBA" id="ARBA00030407"/>
    </source>
</evidence>
<dbReference type="GO" id="GO:0006777">
    <property type="term" value="P:Mo-molybdopterin cofactor biosynthetic process"/>
    <property type="evidence" value="ECO:0007669"/>
    <property type="project" value="UniProtKB-KW"/>
</dbReference>
<gene>
    <name evidence="12" type="ORF">SAMN06269173_103272</name>
</gene>
<dbReference type="SUPFAM" id="SSF54690">
    <property type="entry name" value="Molybdopterin synthase subunit MoaE"/>
    <property type="match status" value="1"/>
</dbReference>
<evidence type="ECO:0000256" key="1">
    <source>
        <dbReference type="ARBA" id="ARBA00005046"/>
    </source>
</evidence>
<evidence type="ECO:0000256" key="3">
    <source>
        <dbReference type="ARBA" id="ARBA00011950"/>
    </source>
</evidence>
<keyword evidence="13" id="KW-1185">Reference proteome</keyword>
<proteinExistence type="inferred from homology"/>
<evidence type="ECO:0000256" key="5">
    <source>
        <dbReference type="ARBA" id="ARBA00023150"/>
    </source>
</evidence>
<dbReference type="GO" id="GO:0030366">
    <property type="term" value="F:molybdopterin synthase activity"/>
    <property type="evidence" value="ECO:0007669"/>
    <property type="project" value="UniProtKB-EC"/>
</dbReference>
<organism evidence="12 13">
    <name type="scientific">Hymenobacter mucosus</name>
    <dbReference type="NCBI Taxonomy" id="1411120"/>
    <lineage>
        <taxon>Bacteria</taxon>
        <taxon>Pseudomonadati</taxon>
        <taxon>Bacteroidota</taxon>
        <taxon>Cytophagia</taxon>
        <taxon>Cytophagales</taxon>
        <taxon>Hymenobacteraceae</taxon>
        <taxon>Hymenobacter</taxon>
    </lineage>
</organism>
<dbReference type="InterPro" id="IPR003448">
    <property type="entry name" value="Mopterin_biosynth_MoaE"/>
</dbReference>
<dbReference type="EC" id="2.8.1.12" evidence="3"/>
<evidence type="ECO:0000256" key="6">
    <source>
        <dbReference type="ARBA" id="ARBA00026066"/>
    </source>
</evidence>
<dbReference type="EMBL" id="FZNS01000003">
    <property type="protein sequence ID" value="SNR51647.1"/>
    <property type="molecule type" value="Genomic_DNA"/>
</dbReference>
<comment type="pathway">
    <text evidence="1">Cofactor biosynthesis; molybdopterin biosynthesis.</text>
</comment>
<dbReference type="RefSeq" id="WP_089332307.1">
    <property type="nucleotide sequence ID" value="NZ_FZNS01000003.1"/>
</dbReference>
<comment type="subunit">
    <text evidence="6">Heterotetramer of 2 MoaD subunits and 2 MoaE subunits. Also stable as homodimer. The enzyme changes between these two forms during catalysis.</text>
</comment>
<evidence type="ECO:0000256" key="11">
    <source>
        <dbReference type="ARBA" id="ARBA00049878"/>
    </source>
</evidence>
<sequence>MIQIDLTDQPIDVAAALQTVESDGAGAINTFIGTVRNQSTGRPVVRLEYEAYDSMALHQLRKVAEQAVQQWPMLQQVTVIHRKGTLYIGDVAVVVAVSTPHRAESFAACQYIIDTLKQVVTIWKKEFYQDGDVWVAAHP</sequence>
<comment type="catalytic activity">
    <reaction evidence="11">
        <text>2 [molybdopterin-synthase sulfur-carrier protein]-C-terminal-Gly-aminoethanethioate + cyclic pyranopterin phosphate + H2O = molybdopterin + 2 [molybdopterin-synthase sulfur-carrier protein]-C-terminal Gly-Gly + 2 H(+)</text>
        <dbReference type="Rhea" id="RHEA:26333"/>
        <dbReference type="Rhea" id="RHEA-COMP:12202"/>
        <dbReference type="Rhea" id="RHEA-COMP:19907"/>
        <dbReference type="ChEBI" id="CHEBI:15377"/>
        <dbReference type="ChEBI" id="CHEBI:15378"/>
        <dbReference type="ChEBI" id="CHEBI:58698"/>
        <dbReference type="ChEBI" id="CHEBI:59648"/>
        <dbReference type="ChEBI" id="CHEBI:90778"/>
        <dbReference type="ChEBI" id="CHEBI:232372"/>
        <dbReference type="EC" id="2.8.1.12"/>
    </reaction>
</comment>
<dbReference type="CDD" id="cd00756">
    <property type="entry name" value="MoaE"/>
    <property type="match status" value="1"/>
</dbReference>
<accession>A0A238WYK9</accession>
<name>A0A238WYK9_9BACT</name>
<keyword evidence="5" id="KW-0501">Molybdenum cofactor biosynthesis</keyword>
<evidence type="ECO:0000256" key="2">
    <source>
        <dbReference type="ARBA" id="ARBA00005426"/>
    </source>
</evidence>
<dbReference type="PANTHER" id="PTHR23404">
    <property type="entry name" value="MOLYBDOPTERIN SYNTHASE RELATED"/>
    <property type="match status" value="1"/>
</dbReference>
<evidence type="ECO:0000313" key="12">
    <source>
        <dbReference type="EMBL" id="SNR51647.1"/>
    </source>
</evidence>
<evidence type="ECO:0000256" key="4">
    <source>
        <dbReference type="ARBA" id="ARBA00013858"/>
    </source>
</evidence>
<dbReference type="Proteomes" id="UP000198310">
    <property type="component" value="Unassembled WGS sequence"/>
</dbReference>
<dbReference type="AlphaFoldDB" id="A0A238WYK9"/>
<dbReference type="Gene3D" id="3.90.1170.40">
    <property type="entry name" value="Molybdopterin biosynthesis MoaE subunit"/>
    <property type="match status" value="1"/>
</dbReference>
<dbReference type="InterPro" id="IPR036563">
    <property type="entry name" value="MoaE_sf"/>
</dbReference>